<dbReference type="AlphaFoldDB" id="D8JWC2"/>
<organism evidence="2 3">
    <name type="scientific">Hyphomicrobium denitrificans (strain ATCC 51888 / DSM 1869 / NCIMB 11706 / TK 0415)</name>
    <dbReference type="NCBI Taxonomy" id="582899"/>
    <lineage>
        <taxon>Bacteria</taxon>
        <taxon>Pseudomonadati</taxon>
        <taxon>Pseudomonadota</taxon>
        <taxon>Alphaproteobacteria</taxon>
        <taxon>Hyphomicrobiales</taxon>
        <taxon>Hyphomicrobiaceae</taxon>
        <taxon>Hyphomicrobium</taxon>
    </lineage>
</organism>
<proteinExistence type="predicted"/>
<protein>
    <submittedName>
        <fullName evidence="2">Uncharacterized protein</fullName>
    </submittedName>
</protein>
<dbReference type="RefSeq" id="WP_013215250.1">
    <property type="nucleotide sequence ID" value="NC_014313.1"/>
</dbReference>
<evidence type="ECO:0000313" key="2">
    <source>
        <dbReference type="EMBL" id="ADJ23035.1"/>
    </source>
</evidence>
<dbReference type="STRING" id="582899.Hden_1223"/>
<feature type="region of interest" description="Disordered" evidence="1">
    <location>
        <begin position="73"/>
        <end position="121"/>
    </location>
</feature>
<evidence type="ECO:0000256" key="1">
    <source>
        <dbReference type="SAM" id="MobiDB-lite"/>
    </source>
</evidence>
<sequence length="121" mass="13296">MAVIAIEMLREHRYPENARTTRVLPLKWRGELDEEAAAYAIAIGAARPRSPLTKDQALAVEILKAAKANDYDRIDQLRQENPDLLPTDPAPASGETPSKTSESAEASTDATQATTKPRRSR</sequence>
<gene>
    <name evidence="2" type="ordered locus">Hden_1223</name>
</gene>
<evidence type="ECO:0000313" key="3">
    <source>
        <dbReference type="Proteomes" id="UP000002033"/>
    </source>
</evidence>
<dbReference type="KEGG" id="hdn:Hden_1223"/>
<reference evidence="3" key="1">
    <citation type="journal article" date="2011" name="J. Bacteriol.">
        <title>Genome sequences of eight morphologically diverse alphaproteobacteria.</title>
        <authorList>
            <consortium name="US DOE Joint Genome Institute"/>
            <person name="Brown P.J."/>
            <person name="Kysela D.T."/>
            <person name="Buechlein A."/>
            <person name="Hemmerich C."/>
            <person name="Brun Y.V."/>
        </authorList>
    </citation>
    <scope>NUCLEOTIDE SEQUENCE [LARGE SCALE GENOMIC DNA]</scope>
    <source>
        <strain evidence="3">ATCC 51888 / DSM 1869 / NCIB 11706 / TK 0415</strain>
    </source>
</reference>
<dbReference type="HOGENOM" id="CLU_2034909_0_0_5"/>
<accession>D8JWC2</accession>
<feature type="compositionally biased region" description="Polar residues" evidence="1">
    <location>
        <begin position="95"/>
        <end position="115"/>
    </location>
</feature>
<name>D8JWC2_HYPDA</name>
<dbReference type="EMBL" id="CP002083">
    <property type="protein sequence ID" value="ADJ23035.1"/>
    <property type="molecule type" value="Genomic_DNA"/>
</dbReference>
<keyword evidence="3" id="KW-1185">Reference proteome</keyword>
<dbReference type="Proteomes" id="UP000002033">
    <property type="component" value="Chromosome"/>
</dbReference>